<keyword evidence="6 16" id="KW-0732">Signal</keyword>
<evidence type="ECO:0000256" key="4">
    <source>
        <dbReference type="ARBA" id="ARBA00022617"/>
    </source>
</evidence>
<evidence type="ECO:0000256" key="15">
    <source>
        <dbReference type="SAM" id="MobiDB-lite"/>
    </source>
</evidence>
<evidence type="ECO:0000259" key="17">
    <source>
        <dbReference type="PROSITE" id="PS51007"/>
    </source>
</evidence>
<sequence>MKATERLHSWGRRGGSLLAAAGALFMAGNAAAYDWQTLPEEAPSPEDNPTTEEKVELGKKLFFDPRYSATGTVSCNTCHNVMEGGDDGRPTSMGVHGKTGPRNAPTVWNSAFHASQFWDGRAATLEEQAKGPVLAEVEMGVEALEVALERVASIPGYRDMFKEAFADDEEPVSVENAAKAVAAFERTLITPNSPYDRYVQGDTDALTEQQVRGMKTFNEVGCTSCHSGPNFSGNQLKQEKGEGVYQKFPAFSDNEYVEKYHLTDDKGRAKATGDEADAHMYKVPTLRNVALTAPYFHNGLVETLPEAVRVMAKTQLNRDLTEQQVADIVAFLEGLTGEFPEMTMPRLPSKSGESIVPATAADEYEGDGGGH</sequence>
<comment type="cofactor">
    <cofactor evidence="13">
        <name>heme</name>
        <dbReference type="ChEBI" id="CHEBI:30413"/>
    </cofactor>
    <text evidence="13">Binds 2 heme groups.</text>
</comment>
<feature type="binding site" description="axial binding residue" evidence="14">
    <location>
        <position position="311"/>
    </location>
    <ligand>
        <name>heme c</name>
        <dbReference type="ChEBI" id="CHEBI:61717"/>
        <label>2</label>
    </ligand>
    <ligandPart>
        <name>Fe</name>
        <dbReference type="ChEBI" id="CHEBI:18248"/>
    </ligandPart>
</feature>
<dbReference type="PATRIC" id="fig|381306.5.peg.733"/>
<feature type="binding site" description="covalent" evidence="13">
    <location>
        <position position="222"/>
    </location>
    <ligand>
        <name>heme c</name>
        <dbReference type="ChEBI" id="CHEBI:61717"/>
        <label>2</label>
    </ligand>
</feature>
<dbReference type="Pfam" id="PF03150">
    <property type="entry name" value="CCP_MauG"/>
    <property type="match status" value="1"/>
</dbReference>
<dbReference type="InterPro" id="IPR036909">
    <property type="entry name" value="Cyt_c-like_dom_sf"/>
</dbReference>
<keyword evidence="10 14" id="KW-0408">Iron</keyword>
<dbReference type="STRING" id="381306.AN478_09930"/>
<keyword evidence="7" id="KW-0574">Periplasm</keyword>
<dbReference type="Proteomes" id="UP000183104">
    <property type="component" value="Unassembled WGS sequence"/>
</dbReference>
<feature type="binding site" description="axial binding residue" evidence="14">
    <location>
        <position position="226"/>
    </location>
    <ligand>
        <name>heme c</name>
        <dbReference type="ChEBI" id="CHEBI:61717"/>
        <label>2</label>
    </ligand>
    <ligandPart>
        <name>Fe</name>
        <dbReference type="ChEBI" id="CHEBI:18248"/>
    </ligandPart>
</feature>
<evidence type="ECO:0000256" key="8">
    <source>
        <dbReference type="ARBA" id="ARBA00022982"/>
    </source>
</evidence>
<dbReference type="SUPFAM" id="SSF46626">
    <property type="entry name" value="Cytochrome c"/>
    <property type="match status" value="2"/>
</dbReference>
<keyword evidence="5 14" id="KW-0479">Metal-binding</keyword>
<evidence type="ECO:0000256" key="5">
    <source>
        <dbReference type="ARBA" id="ARBA00022723"/>
    </source>
</evidence>
<feature type="binding site" description="axial binding residue" evidence="14">
    <location>
        <position position="79"/>
    </location>
    <ligand>
        <name>heme c</name>
        <dbReference type="ChEBI" id="CHEBI:61717"/>
        <label>1</label>
    </ligand>
    <ligandPart>
        <name>Fe</name>
        <dbReference type="ChEBI" id="CHEBI:18248"/>
    </ligandPart>
</feature>
<evidence type="ECO:0000313" key="19">
    <source>
        <dbReference type="Proteomes" id="UP000183104"/>
    </source>
</evidence>
<dbReference type="InterPro" id="IPR004852">
    <property type="entry name" value="Di-haem_cyt_c_peroxidsae"/>
</dbReference>
<protein>
    <recommendedName>
        <fullName evidence="12">Methylamine utilization protein MauG</fullName>
    </recommendedName>
</protein>
<evidence type="ECO:0000256" key="12">
    <source>
        <dbReference type="ARBA" id="ARBA00073576"/>
    </source>
</evidence>
<comment type="PTM">
    <text evidence="13">Binds 2 heme groups per subunit.</text>
</comment>
<dbReference type="InterPro" id="IPR051395">
    <property type="entry name" value="Cytochrome_c_Peroxidase/MauG"/>
</dbReference>
<keyword evidence="4 13" id="KW-0349">Heme</keyword>
<dbReference type="PANTHER" id="PTHR30600">
    <property type="entry name" value="CYTOCHROME C PEROXIDASE-RELATED"/>
    <property type="match status" value="1"/>
</dbReference>
<evidence type="ECO:0000256" key="1">
    <source>
        <dbReference type="ARBA" id="ARBA00004418"/>
    </source>
</evidence>
<keyword evidence="8" id="KW-0249">Electron transport</keyword>
<feature type="compositionally biased region" description="Acidic residues" evidence="15">
    <location>
        <begin position="362"/>
        <end position="371"/>
    </location>
</feature>
<dbReference type="GO" id="GO:0046872">
    <property type="term" value="F:metal ion binding"/>
    <property type="evidence" value="ECO:0007669"/>
    <property type="project" value="UniProtKB-KW"/>
</dbReference>
<organism evidence="18 19">
    <name type="scientific">Thiohalorhabdus denitrificans</name>
    <dbReference type="NCBI Taxonomy" id="381306"/>
    <lineage>
        <taxon>Bacteria</taxon>
        <taxon>Pseudomonadati</taxon>
        <taxon>Pseudomonadota</taxon>
        <taxon>Gammaproteobacteria</taxon>
        <taxon>Thiohalorhabdales</taxon>
        <taxon>Thiohalorhabdaceae</taxon>
        <taxon>Thiohalorhabdus</taxon>
    </lineage>
</organism>
<evidence type="ECO:0000256" key="6">
    <source>
        <dbReference type="ARBA" id="ARBA00022729"/>
    </source>
</evidence>
<feature type="binding site" description="covalent" evidence="13">
    <location>
        <position position="75"/>
    </location>
    <ligand>
        <name>heme c</name>
        <dbReference type="ChEBI" id="CHEBI:61717"/>
        <label>1</label>
    </ligand>
</feature>
<dbReference type="GO" id="GO:0020037">
    <property type="term" value="F:heme binding"/>
    <property type="evidence" value="ECO:0007669"/>
    <property type="project" value="InterPro"/>
</dbReference>
<evidence type="ECO:0000256" key="14">
    <source>
        <dbReference type="PIRSR" id="PIRSR000294-2"/>
    </source>
</evidence>
<gene>
    <name evidence="18" type="ORF">SAMN05661077_1051</name>
</gene>
<name>A0A0N8PMR7_9GAMM</name>
<dbReference type="RefSeq" id="WP_176758728.1">
    <property type="nucleotide sequence ID" value="NZ_FMUN01000002.1"/>
</dbReference>
<evidence type="ECO:0000256" key="16">
    <source>
        <dbReference type="SAM" id="SignalP"/>
    </source>
</evidence>
<evidence type="ECO:0000313" key="18">
    <source>
        <dbReference type="EMBL" id="SCY01475.1"/>
    </source>
</evidence>
<evidence type="ECO:0000256" key="9">
    <source>
        <dbReference type="ARBA" id="ARBA00023002"/>
    </source>
</evidence>
<evidence type="ECO:0000256" key="10">
    <source>
        <dbReference type="ARBA" id="ARBA00023004"/>
    </source>
</evidence>
<feature type="domain" description="Cytochrome c" evidence="17">
    <location>
        <begin position="53"/>
        <end position="185"/>
    </location>
</feature>
<dbReference type="PIRSF" id="PIRSF000294">
    <property type="entry name" value="Cytochrome-c_peroxidase"/>
    <property type="match status" value="1"/>
</dbReference>
<dbReference type="EMBL" id="FMUN01000002">
    <property type="protein sequence ID" value="SCY01475.1"/>
    <property type="molecule type" value="Genomic_DNA"/>
</dbReference>
<comment type="pathway">
    <text evidence="2">One-carbon metabolism; methylamine degradation.</text>
</comment>
<dbReference type="FunFam" id="1.10.760.10:FF:000019">
    <property type="entry name" value="Di-heme cytochrome C peroxidase"/>
    <property type="match status" value="1"/>
</dbReference>
<keyword evidence="19" id="KW-1185">Reference proteome</keyword>
<dbReference type="PROSITE" id="PS51007">
    <property type="entry name" value="CYTC"/>
    <property type="match status" value="2"/>
</dbReference>
<accession>A0A0N8PMR7</accession>
<keyword evidence="3" id="KW-0813">Transport</keyword>
<dbReference type="GO" id="GO:0009055">
    <property type="term" value="F:electron transfer activity"/>
    <property type="evidence" value="ECO:0007669"/>
    <property type="project" value="InterPro"/>
</dbReference>
<dbReference type="GO" id="GO:0042597">
    <property type="term" value="C:periplasmic space"/>
    <property type="evidence" value="ECO:0007669"/>
    <property type="project" value="UniProtKB-SubCell"/>
</dbReference>
<feature type="chain" id="PRO_5010429744" description="Methylamine utilization protein MauG" evidence="16">
    <location>
        <begin position="33"/>
        <end position="371"/>
    </location>
</feature>
<feature type="binding site" description="covalent" evidence="13">
    <location>
        <position position="78"/>
    </location>
    <ligand>
        <name>heme c</name>
        <dbReference type="ChEBI" id="CHEBI:61717"/>
        <label>1</label>
    </ligand>
</feature>
<dbReference type="InterPro" id="IPR026259">
    <property type="entry name" value="MauG/Cytc_peroxidase"/>
</dbReference>
<evidence type="ECO:0000256" key="11">
    <source>
        <dbReference type="ARBA" id="ARBA00058991"/>
    </source>
</evidence>
<dbReference type="GO" id="GO:0004130">
    <property type="term" value="F:cytochrome-c peroxidase activity"/>
    <property type="evidence" value="ECO:0007669"/>
    <property type="project" value="TreeGrafter"/>
</dbReference>
<dbReference type="InterPro" id="IPR009056">
    <property type="entry name" value="Cyt_c-like_dom"/>
</dbReference>
<keyword evidence="9" id="KW-0560">Oxidoreductase</keyword>
<feature type="signal peptide" evidence="16">
    <location>
        <begin position="1"/>
        <end position="32"/>
    </location>
</feature>
<comment type="function">
    <text evidence="11">Involved in methylamine metabolism. Essential for the maturation of the beta subunit of MADH, presumably via a step in the biosynthesis of tryptophan tryptophylquinone (TTQ), the cofactor of MADH.</text>
</comment>
<proteinExistence type="predicted"/>
<keyword evidence="18" id="KW-0575">Peroxidase</keyword>
<evidence type="ECO:0000256" key="3">
    <source>
        <dbReference type="ARBA" id="ARBA00022448"/>
    </source>
</evidence>
<dbReference type="Gene3D" id="1.10.760.10">
    <property type="entry name" value="Cytochrome c-like domain"/>
    <property type="match status" value="2"/>
</dbReference>
<dbReference type="PANTHER" id="PTHR30600:SF7">
    <property type="entry name" value="CYTOCHROME C PEROXIDASE-RELATED"/>
    <property type="match status" value="1"/>
</dbReference>
<reference evidence="19" key="1">
    <citation type="submission" date="2016-10" db="EMBL/GenBank/DDBJ databases">
        <authorList>
            <person name="Varghese N."/>
        </authorList>
    </citation>
    <scope>NUCLEOTIDE SEQUENCE [LARGE SCALE GENOMIC DNA]</scope>
    <source>
        <strain evidence="19">HL 19</strain>
    </source>
</reference>
<evidence type="ECO:0000256" key="2">
    <source>
        <dbReference type="ARBA" id="ARBA00004856"/>
    </source>
</evidence>
<evidence type="ECO:0000256" key="13">
    <source>
        <dbReference type="PIRSR" id="PIRSR000294-1"/>
    </source>
</evidence>
<feature type="domain" description="Cytochrome c" evidence="17">
    <location>
        <begin position="208"/>
        <end position="336"/>
    </location>
</feature>
<feature type="binding site" description="covalent" evidence="13">
    <location>
        <position position="225"/>
    </location>
    <ligand>
        <name>heme c</name>
        <dbReference type="ChEBI" id="CHEBI:61717"/>
        <label>2</label>
    </ligand>
</feature>
<dbReference type="AlphaFoldDB" id="A0A0N8PMR7"/>
<comment type="subcellular location">
    <subcellularLocation>
        <location evidence="1">Periplasm</location>
    </subcellularLocation>
</comment>
<evidence type="ECO:0000256" key="7">
    <source>
        <dbReference type="ARBA" id="ARBA00022764"/>
    </source>
</evidence>
<feature type="region of interest" description="Disordered" evidence="15">
    <location>
        <begin position="345"/>
        <end position="371"/>
    </location>
</feature>